<evidence type="ECO:0000313" key="11">
    <source>
        <dbReference type="Proteomes" id="UP000474565"/>
    </source>
</evidence>
<evidence type="ECO:0000256" key="8">
    <source>
        <dbReference type="RuleBase" id="RU004479"/>
    </source>
</evidence>
<keyword evidence="6" id="KW-0963">Cytoplasm</keyword>
<dbReference type="EC" id="4.3.1.3" evidence="2 6"/>
<comment type="similarity">
    <text evidence="6 7">Belongs to the PAL/histidase family.</text>
</comment>
<evidence type="ECO:0000256" key="6">
    <source>
        <dbReference type="HAMAP-Rule" id="MF_00229"/>
    </source>
</evidence>
<evidence type="ECO:0000256" key="9">
    <source>
        <dbReference type="RuleBase" id="RU004480"/>
    </source>
</evidence>
<evidence type="ECO:0000256" key="5">
    <source>
        <dbReference type="ARBA" id="ARBA00049269"/>
    </source>
</evidence>
<comment type="subcellular location">
    <subcellularLocation>
        <location evidence="6 9">Cytoplasm</location>
    </subcellularLocation>
</comment>
<dbReference type="FunFam" id="1.20.200.10:FF:000003">
    <property type="entry name" value="Histidine ammonia-lyase"/>
    <property type="match status" value="1"/>
</dbReference>
<feature type="modified residue" description="2,3-didehydroalanine (Ser)" evidence="6">
    <location>
        <position position="147"/>
    </location>
</feature>
<dbReference type="SUPFAM" id="SSF48557">
    <property type="entry name" value="L-aspartase-like"/>
    <property type="match status" value="1"/>
</dbReference>
<dbReference type="NCBIfam" id="TIGR01225">
    <property type="entry name" value="hutH"/>
    <property type="match status" value="1"/>
</dbReference>
<dbReference type="InterPro" id="IPR001106">
    <property type="entry name" value="Aromatic_Lyase"/>
</dbReference>
<dbReference type="GO" id="GO:0019556">
    <property type="term" value="P:L-histidine catabolic process to glutamate and formamide"/>
    <property type="evidence" value="ECO:0007669"/>
    <property type="project" value="UniProtKB-UniPathway"/>
</dbReference>
<feature type="cross-link" description="5-imidazolinone (Ala-Gly)" evidence="6">
    <location>
        <begin position="146"/>
        <end position="148"/>
    </location>
</feature>
<dbReference type="PROSITE" id="PS00488">
    <property type="entry name" value="PAL_HISTIDASE"/>
    <property type="match status" value="1"/>
</dbReference>
<dbReference type="NCBIfam" id="NF006871">
    <property type="entry name" value="PRK09367.1"/>
    <property type="match status" value="1"/>
</dbReference>
<evidence type="ECO:0000256" key="1">
    <source>
        <dbReference type="ARBA" id="ARBA00005113"/>
    </source>
</evidence>
<dbReference type="InterPro" id="IPR005921">
    <property type="entry name" value="HutH"/>
</dbReference>
<comment type="pathway">
    <text evidence="1 6 8">Amino-acid degradation; L-histidine degradation into L-glutamate; N-formimidoyl-L-glutamate from L-histidine: step 1/3.</text>
</comment>
<dbReference type="Gene3D" id="1.20.200.10">
    <property type="entry name" value="Fumarase/aspartase (Central domain)"/>
    <property type="match status" value="1"/>
</dbReference>
<comment type="catalytic activity">
    <reaction evidence="5 6 8">
        <text>L-histidine = trans-urocanate + NH4(+)</text>
        <dbReference type="Rhea" id="RHEA:21232"/>
        <dbReference type="ChEBI" id="CHEBI:17771"/>
        <dbReference type="ChEBI" id="CHEBI:28938"/>
        <dbReference type="ChEBI" id="CHEBI:57595"/>
        <dbReference type="EC" id="4.3.1.3"/>
    </reaction>
</comment>
<dbReference type="GO" id="GO:0004397">
    <property type="term" value="F:histidine ammonia-lyase activity"/>
    <property type="evidence" value="ECO:0007669"/>
    <property type="project" value="UniProtKB-UniRule"/>
</dbReference>
<dbReference type="PANTHER" id="PTHR10362">
    <property type="entry name" value="HISTIDINE AMMONIA-LYASE"/>
    <property type="match status" value="1"/>
</dbReference>
<dbReference type="UniPathway" id="UPA00379">
    <property type="reaction ID" value="UER00549"/>
</dbReference>
<evidence type="ECO:0000256" key="3">
    <source>
        <dbReference type="ARBA" id="ARBA00022808"/>
    </source>
</evidence>
<keyword evidence="3 6" id="KW-0369">Histidine metabolism</keyword>
<comment type="caution">
    <text evidence="10">The sequence shown here is derived from an EMBL/GenBank/DDBJ whole genome shotgun (WGS) entry which is preliminary data.</text>
</comment>
<reference evidence="10 11" key="1">
    <citation type="submission" date="2019-12" db="EMBL/GenBank/DDBJ databases">
        <title>Novel species isolated from a subtropical stream in China.</title>
        <authorList>
            <person name="Lu H."/>
        </authorList>
    </citation>
    <scope>NUCLEOTIDE SEQUENCE [LARGE SCALE GENOMIC DNA]</scope>
    <source>
        <strain evidence="10 11">FT50W</strain>
    </source>
</reference>
<keyword evidence="4 6" id="KW-0456">Lyase</keyword>
<evidence type="ECO:0000256" key="7">
    <source>
        <dbReference type="RuleBase" id="RU003954"/>
    </source>
</evidence>
<protein>
    <recommendedName>
        <fullName evidence="2 6">Histidine ammonia-lyase</fullName>
        <shortName evidence="6">Histidase</shortName>
        <ecNumber evidence="2 6">4.3.1.3</ecNumber>
    </recommendedName>
</protein>
<dbReference type="InterPro" id="IPR008948">
    <property type="entry name" value="L-Aspartase-like"/>
</dbReference>
<dbReference type="CDD" id="cd00332">
    <property type="entry name" value="PAL-HAL"/>
    <property type="match status" value="1"/>
</dbReference>
<dbReference type="GO" id="GO:0005737">
    <property type="term" value="C:cytoplasm"/>
    <property type="evidence" value="ECO:0007669"/>
    <property type="project" value="UniProtKB-SubCell"/>
</dbReference>
<evidence type="ECO:0000256" key="2">
    <source>
        <dbReference type="ARBA" id="ARBA00012994"/>
    </source>
</evidence>
<dbReference type="InterPro" id="IPR022313">
    <property type="entry name" value="Phe/His_NH3-lyase_AS"/>
</dbReference>
<proteinExistence type="inferred from homology"/>
<dbReference type="HAMAP" id="MF_00229">
    <property type="entry name" value="His_ammonia_lyase"/>
    <property type="match status" value="1"/>
</dbReference>
<evidence type="ECO:0000256" key="4">
    <source>
        <dbReference type="ARBA" id="ARBA00023239"/>
    </source>
</evidence>
<dbReference type="Proteomes" id="UP000474565">
    <property type="component" value="Unassembled WGS sequence"/>
</dbReference>
<comment type="PTM">
    <text evidence="6">Contains an active site 4-methylidene-imidazol-5-one (MIO), which is formed autocatalytically by cyclization and dehydration of residues Ala-Ser-Gly.</text>
</comment>
<sequence>MSLHMNLILKPGAMTLAELRAVWSAAVPLSLAPEAYPDIEASAAAVRAIVAKGDAAYGINTGFGLLAKTRIPDDKLEQLQRNLILSHSVGTGELMSDAVCRLIMLMKIGSLARGYSGVRPLIIDTLIKLYNAGIMPAIPAKGSVGASGDLAPLSHMTLAMLGVGQVRVNGVPQEAGAALKAAGIEPVALAAKEGLALINGTQVSTALALHGLFMAERLLEAGMVAGALSLDAAKGSDSPFDARVHEVRGQPGQIAAASIYRQLVSDSAIRASHLVGDERVQDPYCLRCQPQVMGACWDLINNAARTLLIEANAVTDNPLLFKNGELSVVVSGGNFHAEPVAFAADTLALAIAEIGSISERRVSLLIDATLSGLPPFLVRDPGVNSGFMIAHVTAAALASENKSIAHPGSVDTIPTSANQEDHVSMATYAARRLDDMAQNTAVIVGIELLAAAQGIDFHRPLTTSPHLEHVHQQLRARVPFYEEDRFFAPDIEAAKGMVMRGELSASCKELFTALHP</sequence>
<dbReference type="Gene3D" id="1.10.275.10">
    <property type="entry name" value="Fumarase/aspartase (N-terminal domain)"/>
    <property type="match status" value="1"/>
</dbReference>
<dbReference type="FunFam" id="1.10.275.10:FF:000005">
    <property type="entry name" value="Histidine ammonia-lyase"/>
    <property type="match status" value="1"/>
</dbReference>
<evidence type="ECO:0000313" key="10">
    <source>
        <dbReference type="EMBL" id="MYM81777.1"/>
    </source>
</evidence>
<name>A0A6L8MFP6_9BURK</name>
<accession>A0A6L8MFP6</accession>
<organism evidence="10 11">
    <name type="scientific">Duganella lactea</name>
    <dbReference type="NCBI Taxonomy" id="2692173"/>
    <lineage>
        <taxon>Bacteria</taxon>
        <taxon>Pseudomonadati</taxon>
        <taxon>Pseudomonadota</taxon>
        <taxon>Betaproteobacteria</taxon>
        <taxon>Burkholderiales</taxon>
        <taxon>Oxalobacteraceae</taxon>
        <taxon>Telluria group</taxon>
        <taxon>Duganella</taxon>
    </lineage>
</organism>
<gene>
    <name evidence="6 10" type="primary">hutH</name>
    <name evidence="10" type="ORF">GTP44_07370</name>
</gene>
<dbReference type="AlphaFoldDB" id="A0A6L8MFP6"/>
<dbReference type="EMBL" id="WWCP01000005">
    <property type="protein sequence ID" value="MYM81777.1"/>
    <property type="molecule type" value="Genomic_DNA"/>
</dbReference>
<dbReference type="Pfam" id="PF00221">
    <property type="entry name" value="Lyase_aromatic"/>
    <property type="match status" value="1"/>
</dbReference>
<dbReference type="InterPro" id="IPR024083">
    <property type="entry name" value="Fumarase/histidase_N"/>
</dbReference>
<dbReference type="GO" id="GO:0019557">
    <property type="term" value="P:L-histidine catabolic process to glutamate and formate"/>
    <property type="evidence" value="ECO:0007669"/>
    <property type="project" value="UniProtKB-UniPathway"/>
</dbReference>